<sequence>MSFRIKRKETDADNSSIGTNTSTNDSTSTKRKRNHTLTRLFKRSSTSNAGQIRQKDSNPNLSSTSLTSQSMRNINSKKSLDGSQLSMRDSNGMSKSKSFPEQLSSSNRNSMIDLSKSPILPDVSPIREQRSKLQELDAVRKKLTGDKLLSTHNSLKKKDKSGISYKYDDLEEEEDINDRKNNQNSNYYSDDEDDDLSTNLTRHNDETDTVDIDHENEDNDENHHHHKKFLKNPHLLSKTLSHTRLSKSSLRLQSSTPNHSDSSINKGTENITSESKQNNSNEHTGIFSTLLNSINLKSFTDLTNHVHETEDVESVHSEESASSQKSSNEALNAVNFKPVKKALITTLGEGNLTLDSFPKNETRLLSDIDDNKISMNRNITLEPPSNVSTIVATTSSTPSLDEIDRAINNTNTKSQSITRKFRSKSSLSPLPRKQTLRNSLTSILSTEDDIYDGNDVNEIPMSNSMSFKKKLKLPLTSKRLSLDNSLSRFTTNNDESSHAKKKDQLFEKLNVKIPNEKRQEVFRSLFSNLPSDERLIEDFTCAYRKDILVQGKLYLSESHICFHSNIIGLVTRFTIPLNAILKIQKKKTVGIPNAIEFSNLHNKYVFASFLSRDPTYDLIYKVWKSNINNNGLDTIDLDLDDDVDSLESVSTASSEDEDVTINQKLKDTNKSNNSNNAYVDTSDTSVSDQENMVKDDDVTADNEENEESNEQLFNGLPFEGPKTHAPTSNGYTPESSDIKIIDDIIKAPLGIVYGLLFGDDVTFVKNLLKTQKNFDISDIPKFSGKKRSYKYVKPINGGPVGPKQTRCLVDEEIEHMDFNGYCLVVQLTESPDVPSGNSFKVKTKIYLSWAPNNATKLFAVTSFVWTGKSWIKGAIEKGGISGQKEALGMMVSELKKKIASGGKLTASPSKNKKKDKGKKSKEEVEEEEEEEEQQVEEVSQPEPSKTFMDLFMDQLDVKFLLIVVLFIIVICDKFSSGKQSTGYELYSNERMLMSESKLWEWIEQREKTANNKILPSNSNVNTRNSFREPLNYAAKKKMSQQELMGTIEMMEGELDALKAKAHQYEKLL</sequence>
<keyword evidence="3" id="KW-0812">Transmembrane</keyword>
<comment type="caution">
    <text evidence="9">The sequence shown here is derived from an EMBL/GenBank/DDBJ whole genome shotgun (WGS) entry which is preliminary data.</text>
</comment>
<keyword evidence="6" id="KW-0175">Coiled coil</keyword>
<dbReference type="GO" id="GO:0005789">
    <property type="term" value="C:endoplasmic reticulum membrane"/>
    <property type="evidence" value="ECO:0007669"/>
    <property type="project" value="TreeGrafter"/>
</dbReference>
<gene>
    <name evidence="9" type="ORF">DAPK24_009340</name>
</gene>
<dbReference type="PROSITE" id="PS51778">
    <property type="entry name" value="VAST"/>
    <property type="match status" value="1"/>
</dbReference>
<feature type="region of interest" description="Disordered" evidence="7">
    <location>
        <begin position="648"/>
        <end position="732"/>
    </location>
</feature>
<dbReference type="Gene3D" id="2.30.29.30">
    <property type="entry name" value="Pleckstrin-homology domain (PH domain)/Phosphotyrosine-binding domain (PTB)"/>
    <property type="match status" value="1"/>
</dbReference>
<dbReference type="SMART" id="SM00568">
    <property type="entry name" value="GRAM"/>
    <property type="match status" value="1"/>
</dbReference>
<comment type="similarity">
    <text evidence="2">Belongs to the YSP2 family.</text>
</comment>
<feature type="coiled-coil region" evidence="6">
    <location>
        <begin position="1040"/>
        <end position="1067"/>
    </location>
</feature>
<accession>A0AAV5R132</accession>
<dbReference type="GO" id="GO:0032934">
    <property type="term" value="F:sterol binding"/>
    <property type="evidence" value="ECO:0007669"/>
    <property type="project" value="TreeGrafter"/>
</dbReference>
<keyword evidence="5" id="KW-0472">Membrane</keyword>
<dbReference type="PANTHER" id="PTHR23319">
    <property type="entry name" value="GRAM DOMAIN CONTAINING 1B, ISOFORM E"/>
    <property type="match status" value="1"/>
</dbReference>
<feature type="compositionally biased region" description="Polar residues" evidence="7">
    <location>
        <begin position="256"/>
        <end position="283"/>
    </location>
</feature>
<feature type="region of interest" description="Disordered" evidence="7">
    <location>
        <begin position="171"/>
        <end position="283"/>
    </location>
</feature>
<comment type="subcellular location">
    <subcellularLocation>
        <location evidence="1">Membrane</location>
        <topology evidence="1">Single-pass membrane protein</topology>
    </subcellularLocation>
</comment>
<dbReference type="GO" id="GO:0032366">
    <property type="term" value="P:intracellular sterol transport"/>
    <property type="evidence" value="ECO:0007669"/>
    <property type="project" value="TreeGrafter"/>
</dbReference>
<feature type="compositionally biased region" description="Low complexity" evidence="7">
    <location>
        <begin position="57"/>
        <end position="70"/>
    </location>
</feature>
<dbReference type="PANTHER" id="PTHR23319:SF4">
    <property type="entry name" value="GRAM DOMAIN CONTAINING 1B, ISOFORM E"/>
    <property type="match status" value="1"/>
</dbReference>
<keyword evidence="10" id="KW-1185">Reference proteome</keyword>
<dbReference type="InterPro" id="IPR004182">
    <property type="entry name" value="GRAM"/>
</dbReference>
<dbReference type="CDD" id="cd13220">
    <property type="entry name" value="PH-GRAM_GRAMDC"/>
    <property type="match status" value="1"/>
</dbReference>
<feature type="compositionally biased region" description="Basic and acidic residues" evidence="7">
    <location>
        <begin position="309"/>
        <end position="319"/>
    </location>
</feature>
<protein>
    <submittedName>
        <fullName evidence="9">Ysp2 protein</fullName>
    </submittedName>
</protein>
<feature type="compositionally biased region" description="Low complexity" evidence="7">
    <location>
        <begin position="14"/>
        <end position="27"/>
    </location>
</feature>
<reference evidence="9 10" key="1">
    <citation type="journal article" date="2023" name="Elife">
        <title>Identification of key yeast species and microbe-microbe interactions impacting larval growth of Drosophila in the wild.</title>
        <authorList>
            <person name="Mure A."/>
            <person name="Sugiura Y."/>
            <person name="Maeda R."/>
            <person name="Honda K."/>
            <person name="Sakurai N."/>
            <person name="Takahashi Y."/>
            <person name="Watada M."/>
            <person name="Katoh T."/>
            <person name="Gotoh A."/>
            <person name="Gotoh Y."/>
            <person name="Taniguchi I."/>
            <person name="Nakamura K."/>
            <person name="Hayashi T."/>
            <person name="Katayama T."/>
            <person name="Uemura T."/>
            <person name="Hattori Y."/>
        </authorList>
    </citation>
    <scope>NUCLEOTIDE SEQUENCE [LARGE SCALE GENOMIC DNA]</scope>
    <source>
        <strain evidence="9 10">PK-24</strain>
    </source>
</reference>
<feature type="compositionally biased region" description="Basic residues" evidence="7">
    <location>
        <begin position="29"/>
        <end position="42"/>
    </location>
</feature>
<dbReference type="Proteomes" id="UP001378960">
    <property type="component" value="Unassembled WGS sequence"/>
</dbReference>
<feature type="domain" description="VASt" evidence="8">
    <location>
        <begin position="736"/>
        <end position="902"/>
    </location>
</feature>
<keyword evidence="4" id="KW-1133">Transmembrane helix</keyword>
<proteinExistence type="inferred from homology"/>
<feature type="compositionally biased region" description="Acidic residues" evidence="7">
    <location>
        <begin position="698"/>
        <end position="709"/>
    </location>
</feature>
<dbReference type="EMBL" id="BTGB01000001">
    <property type="protein sequence ID" value="GMM44359.1"/>
    <property type="molecule type" value="Genomic_DNA"/>
</dbReference>
<evidence type="ECO:0000256" key="7">
    <source>
        <dbReference type="SAM" id="MobiDB-lite"/>
    </source>
</evidence>
<evidence type="ECO:0000259" key="8">
    <source>
        <dbReference type="PROSITE" id="PS51778"/>
    </source>
</evidence>
<evidence type="ECO:0000313" key="10">
    <source>
        <dbReference type="Proteomes" id="UP001378960"/>
    </source>
</evidence>
<feature type="compositionally biased region" description="Polar residues" evidence="7">
    <location>
        <begin position="71"/>
        <end position="112"/>
    </location>
</feature>
<dbReference type="GO" id="GO:0005739">
    <property type="term" value="C:mitochondrion"/>
    <property type="evidence" value="ECO:0007669"/>
    <property type="project" value="TreeGrafter"/>
</dbReference>
<evidence type="ECO:0000256" key="1">
    <source>
        <dbReference type="ARBA" id="ARBA00004167"/>
    </source>
</evidence>
<dbReference type="Pfam" id="PF02893">
    <property type="entry name" value="GRAM"/>
    <property type="match status" value="1"/>
</dbReference>
<evidence type="ECO:0000313" key="9">
    <source>
        <dbReference type="EMBL" id="GMM44359.1"/>
    </source>
</evidence>
<dbReference type="GO" id="GO:0120015">
    <property type="term" value="F:sterol transfer activity"/>
    <property type="evidence" value="ECO:0007669"/>
    <property type="project" value="TreeGrafter"/>
</dbReference>
<evidence type="ECO:0000256" key="4">
    <source>
        <dbReference type="ARBA" id="ARBA00022989"/>
    </source>
</evidence>
<evidence type="ECO:0000256" key="6">
    <source>
        <dbReference type="SAM" id="Coils"/>
    </source>
</evidence>
<organism evidence="9 10">
    <name type="scientific">Pichia kluyveri</name>
    <name type="common">Yeast</name>
    <dbReference type="NCBI Taxonomy" id="36015"/>
    <lineage>
        <taxon>Eukaryota</taxon>
        <taxon>Fungi</taxon>
        <taxon>Dikarya</taxon>
        <taxon>Ascomycota</taxon>
        <taxon>Saccharomycotina</taxon>
        <taxon>Pichiomycetes</taxon>
        <taxon>Pichiales</taxon>
        <taxon>Pichiaceae</taxon>
        <taxon>Pichia</taxon>
    </lineage>
</organism>
<feature type="compositionally biased region" description="Low complexity" evidence="7">
    <location>
        <begin position="246"/>
        <end position="255"/>
    </location>
</feature>
<dbReference type="Pfam" id="PF16016">
    <property type="entry name" value="VASt"/>
    <property type="match status" value="1"/>
</dbReference>
<feature type="compositionally biased region" description="Polar residues" evidence="7">
    <location>
        <begin position="670"/>
        <end position="690"/>
    </location>
</feature>
<dbReference type="InterPro" id="IPR051482">
    <property type="entry name" value="Cholesterol_transport"/>
</dbReference>
<dbReference type="InterPro" id="IPR011993">
    <property type="entry name" value="PH-like_dom_sf"/>
</dbReference>
<name>A0AAV5R132_PICKL</name>
<evidence type="ECO:0000256" key="5">
    <source>
        <dbReference type="ARBA" id="ARBA00023136"/>
    </source>
</evidence>
<feature type="region of interest" description="Disordered" evidence="7">
    <location>
        <begin position="1"/>
        <end position="126"/>
    </location>
</feature>
<evidence type="ECO:0000256" key="2">
    <source>
        <dbReference type="ARBA" id="ARBA00006582"/>
    </source>
</evidence>
<feature type="compositionally biased region" description="Basic residues" evidence="7">
    <location>
        <begin position="910"/>
        <end position="919"/>
    </location>
</feature>
<dbReference type="InterPro" id="IPR031968">
    <property type="entry name" value="VASt"/>
</dbReference>
<dbReference type="GO" id="GO:0005886">
    <property type="term" value="C:plasma membrane"/>
    <property type="evidence" value="ECO:0007669"/>
    <property type="project" value="TreeGrafter"/>
</dbReference>
<feature type="compositionally biased region" description="Acidic residues" evidence="7">
    <location>
        <begin position="207"/>
        <end position="220"/>
    </location>
</feature>
<dbReference type="AlphaFoldDB" id="A0AAV5R132"/>
<feature type="region of interest" description="Disordered" evidence="7">
    <location>
        <begin position="309"/>
        <end position="328"/>
    </location>
</feature>
<dbReference type="GO" id="GO:0032541">
    <property type="term" value="C:cortical endoplasmic reticulum"/>
    <property type="evidence" value="ECO:0007669"/>
    <property type="project" value="TreeGrafter"/>
</dbReference>
<feature type="region of interest" description="Disordered" evidence="7">
    <location>
        <begin position="899"/>
        <end position="941"/>
    </location>
</feature>
<feature type="compositionally biased region" description="Acidic residues" evidence="7">
    <location>
        <begin position="923"/>
        <end position="935"/>
    </location>
</feature>
<dbReference type="GO" id="GO:0140268">
    <property type="term" value="C:endoplasmic reticulum-plasma membrane contact site"/>
    <property type="evidence" value="ECO:0007669"/>
    <property type="project" value="TreeGrafter"/>
</dbReference>
<evidence type="ECO:0000256" key="3">
    <source>
        <dbReference type="ARBA" id="ARBA00022692"/>
    </source>
</evidence>